<dbReference type="GO" id="GO:0005886">
    <property type="term" value="C:plasma membrane"/>
    <property type="evidence" value="ECO:0007669"/>
    <property type="project" value="UniProtKB-SubCell"/>
</dbReference>
<feature type="transmembrane region" description="Helical" evidence="6">
    <location>
        <begin position="7"/>
        <end position="30"/>
    </location>
</feature>
<dbReference type="EMBL" id="AAVT01000010">
    <property type="protein sequence ID" value="EAW30165.1"/>
    <property type="molecule type" value="Genomic_DNA"/>
</dbReference>
<evidence type="ECO:0000256" key="2">
    <source>
        <dbReference type="ARBA" id="ARBA00022475"/>
    </source>
</evidence>
<feature type="transmembrane region" description="Helical" evidence="6">
    <location>
        <begin position="396"/>
        <end position="415"/>
    </location>
</feature>
<sequence>MLTFWDVFFIAIGQIIGAGVVALTGIAIGMTGPSVFIAYFFAAVLVLIVSLLIIIAGTTLPVTGAYYTWVSRLRSGWLGSVVLSLILLASISLSLYGSSFGLYLNPLFPMLSVNGWGIVVIVLLFLANLFGLKIASKLQIVLVILLISALAIYAGFAMPKIQIELLTPMFPKGIVGFITAVFLLKFATGGAHMIVGLSGEMHNPKRTIPLVMISATLIVAVIYGFVALASVGVVPWTEMINQPLTLAGKQFLPAWAMTYFLIAGAGLAICTTLNSQYIQLPRTFIVASWDKLLPPWVGRLNRYGAPYYILFVMLVVGIVPLLTGLDVSDIARAATIAASLPAFIVYWAIIRIPKDYPDQYGQAVFKPNQFWMWVLFVVAELSTAIGVVFLARDLPVPVIGTLIVWIVISIGYYPLRKRYLARQGVDLDELTSNPAIFEH</sequence>
<comment type="subcellular location">
    <subcellularLocation>
        <location evidence="1">Cell membrane</location>
        <topology evidence="1">Multi-pass membrane protein</topology>
    </subcellularLocation>
</comment>
<evidence type="ECO:0000256" key="1">
    <source>
        <dbReference type="ARBA" id="ARBA00004651"/>
    </source>
</evidence>
<keyword evidence="2" id="KW-1003">Cell membrane</keyword>
<feature type="transmembrane region" description="Helical" evidence="6">
    <location>
        <begin position="138"/>
        <end position="156"/>
    </location>
</feature>
<feature type="transmembrane region" description="Helical" evidence="6">
    <location>
        <begin position="305"/>
        <end position="324"/>
    </location>
</feature>
<dbReference type="PANTHER" id="PTHR42770:SF7">
    <property type="entry name" value="MEMBRANE PROTEIN"/>
    <property type="match status" value="1"/>
</dbReference>
<protein>
    <submittedName>
        <fullName evidence="7">Putative amino acid transporter</fullName>
    </submittedName>
</protein>
<dbReference type="Gene3D" id="1.20.1740.10">
    <property type="entry name" value="Amino acid/polyamine transporter I"/>
    <property type="match status" value="1"/>
</dbReference>
<evidence type="ECO:0000256" key="4">
    <source>
        <dbReference type="ARBA" id="ARBA00022989"/>
    </source>
</evidence>
<dbReference type="InterPro" id="IPR002293">
    <property type="entry name" value="AA/rel_permease1"/>
</dbReference>
<reference evidence="7 8" key="1">
    <citation type="journal article" date="2010" name="J. Bacteriol.">
        <title>Genome sequence of the oligotrophic marine Gammaproteobacterium HTCC2143, isolated from the Oregon Coast.</title>
        <authorList>
            <person name="Oh H.M."/>
            <person name="Kang I."/>
            <person name="Ferriera S."/>
            <person name="Giovannoni S.J."/>
            <person name="Cho J.C."/>
        </authorList>
    </citation>
    <scope>NUCLEOTIDE SEQUENCE [LARGE SCALE GENOMIC DNA]</scope>
    <source>
        <strain evidence="7 8">HTCC2143</strain>
    </source>
</reference>
<dbReference type="GO" id="GO:0022857">
    <property type="term" value="F:transmembrane transporter activity"/>
    <property type="evidence" value="ECO:0007669"/>
    <property type="project" value="InterPro"/>
</dbReference>
<feature type="transmembrane region" description="Helical" evidence="6">
    <location>
        <begin position="210"/>
        <end position="234"/>
    </location>
</feature>
<keyword evidence="8" id="KW-1185">Reference proteome</keyword>
<feature type="transmembrane region" description="Helical" evidence="6">
    <location>
        <begin position="36"/>
        <end position="69"/>
    </location>
</feature>
<dbReference type="PANTHER" id="PTHR42770">
    <property type="entry name" value="AMINO ACID TRANSPORTER-RELATED"/>
    <property type="match status" value="1"/>
</dbReference>
<dbReference type="Proteomes" id="UP000004931">
    <property type="component" value="Unassembled WGS sequence"/>
</dbReference>
<accession>A0YGD9</accession>
<dbReference type="AlphaFoldDB" id="A0YGD9"/>
<dbReference type="PIRSF" id="PIRSF006060">
    <property type="entry name" value="AA_transporter"/>
    <property type="match status" value="1"/>
</dbReference>
<evidence type="ECO:0000313" key="7">
    <source>
        <dbReference type="EMBL" id="EAW30165.1"/>
    </source>
</evidence>
<feature type="transmembrane region" description="Helical" evidence="6">
    <location>
        <begin position="76"/>
        <end position="96"/>
    </location>
</feature>
<comment type="caution">
    <text evidence="7">The sequence shown here is derived from an EMBL/GenBank/DDBJ whole genome shotgun (WGS) entry which is preliminary data.</text>
</comment>
<feature type="transmembrane region" description="Helical" evidence="6">
    <location>
        <begin position="176"/>
        <end position="198"/>
    </location>
</feature>
<dbReference type="STRING" id="247633.GP2143_11347"/>
<name>A0YGD9_9GAMM</name>
<evidence type="ECO:0000256" key="3">
    <source>
        <dbReference type="ARBA" id="ARBA00022692"/>
    </source>
</evidence>
<organism evidence="7 8">
    <name type="scientific">marine gamma proteobacterium HTCC2143</name>
    <dbReference type="NCBI Taxonomy" id="247633"/>
    <lineage>
        <taxon>Bacteria</taxon>
        <taxon>Pseudomonadati</taxon>
        <taxon>Pseudomonadota</taxon>
        <taxon>Gammaproteobacteria</taxon>
        <taxon>Cellvibrionales</taxon>
        <taxon>Spongiibacteraceae</taxon>
        <taxon>BD1-7 clade</taxon>
    </lineage>
</organism>
<feature type="transmembrane region" description="Helical" evidence="6">
    <location>
        <begin position="254"/>
        <end position="273"/>
    </location>
</feature>
<feature type="transmembrane region" description="Helical" evidence="6">
    <location>
        <begin position="370"/>
        <end position="390"/>
    </location>
</feature>
<keyword evidence="5 6" id="KW-0472">Membrane</keyword>
<keyword evidence="4 6" id="KW-1133">Transmembrane helix</keyword>
<proteinExistence type="predicted"/>
<dbReference type="Pfam" id="PF13520">
    <property type="entry name" value="AA_permease_2"/>
    <property type="match status" value="1"/>
</dbReference>
<dbReference type="InterPro" id="IPR050367">
    <property type="entry name" value="APC_superfamily"/>
</dbReference>
<dbReference type="eggNOG" id="COG0531">
    <property type="taxonomic scope" value="Bacteria"/>
</dbReference>
<feature type="transmembrane region" description="Helical" evidence="6">
    <location>
        <begin position="330"/>
        <end position="349"/>
    </location>
</feature>
<evidence type="ECO:0000256" key="6">
    <source>
        <dbReference type="SAM" id="Phobius"/>
    </source>
</evidence>
<gene>
    <name evidence="7" type="ORF">GP2143_11347</name>
</gene>
<evidence type="ECO:0000313" key="8">
    <source>
        <dbReference type="Proteomes" id="UP000004931"/>
    </source>
</evidence>
<evidence type="ECO:0000256" key="5">
    <source>
        <dbReference type="ARBA" id="ARBA00023136"/>
    </source>
</evidence>
<keyword evidence="3 6" id="KW-0812">Transmembrane</keyword>
<feature type="transmembrane region" description="Helical" evidence="6">
    <location>
        <begin position="108"/>
        <end position="131"/>
    </location>
</feature>